<dbReference type="EMBL" id="CM042037">
    <property type="protein sequence ID" value="KAI3741717.1"/>
    <property type="molecule type" value="Genomic_DNA"/>
</dbReference>
<dbReference type="Proteomes" id="UP001056120">
    <property type="component" value="Linkage Group LG20"/>
</dbReference>
<evidence type="ECO:0000313" key="1">
    <source>
        <dbReference type="EMBL" id="KAI3741717.1"/>
    </source>
</evidence>
<protein>
    <submittedName>
        <fullName evidence="1">Uncharacterized protein</fullName>
    </submittedName>
</protein>
<keyword evidence="2" id="KW-1185">Reference proteome</keyword>
<proteinExistence type="predicted"/>
<reference evidence="2" key="1">
    <citation type="journal article" date="2022" name="Mol. Ecol. Resour.">
        <title>The genomes of chicory, endive, great burdock and yacon provide insights into Asteraceae palaeo-polyploidization history and plant inulin production.</title>
        <authorList>
            <person name="Fan W."/>
            <person name="Wang S."/>
            <person name="Wang H."/>
            <person name="Wang A."/>
            <person name="Jiang F."/>
            <person name="Liu H."/>
            <person name="Zhao H."/>
            <person name="Xu D."/>
            <person name="Zhang Y."/>
        </authorList>
    </citation>
    <scope>NUCLEOTIDE SEQUENCE [LARGE SCALE GENOMIC DNA]</scope>
    <source>
        <strain evidence="2">cv. Yunnan</strain>
    </source>
</reference>
<name>A0ACB9D5Z2_9ASTR</name>
<organism evidence="1 2">
    <name type="scientific">Smallanthus sonchifolius</name>
    <dbReference type="NCBI Taxonomy" id="185202"/>
    <lineage>
        <taxon>Eukaryota</taxon>
        <taxon>Viridiplantae</taxon>
        <taxon>Streptophyta</taxon>
        <taxon>Embryophyta</taxon>
        <taxon>Tracheophyta</taxon>
        <taxon>Spermatophyta</taxon>
        <taxon>Magnoliopsida</taxon>
        <taxon>eudicotyledons</taxon>
        <taxon>Gunneridae</taxon>
        <taxon>Pentapetalae</taxon>
        <taxon>asterids</taxon>
        <taxon>campanulids</taxon>
        <taxon>Asterales</taxon>
        <taxon>Asteraceae</taxon>
        <taxon>Asteroideae</taxon>
        <taxon>Heliantheae alliance</taxon>
        <taxon>Millerieae</taxon>
        <taxon>Smallanthus</taxon>
    </lineage>
</organism>
<comment type="caution">
    <text evidence="1">The sequence shown here is derived from an EMBL/GenBank/DDBJ whole genome shotgun (WGS) entry which is preliminary data.</text>
</comment>
<sequence length="70" mass="7517">MVVVSLNQKPITVTAGTYSLYHHRRLLSSSRAKPSKASPSTITAMVAAVRCRDVAGSDDEGLELCTRKAL</sequence>
<gene>
    <name evidence="1" type="ORF">L1987_59391</name>
</gene>
<accession>A0ACB9D5Z2</accession>
<evidence type="ECO:0000313" key="2">
    <source>
        <dbReference type="Proteomes" id="UP001056120"/>
    </source>
</evidence>
<reference evidence="1 2" key="2">
    <citation type="journal article" date="2022" name="Mol. Ecol. Resour.">
        <title>The genomes of chicory, endive, great burdock and yacon provide insights into Asteraceae paleo-polyploidization history and plant inulin production.</title>
        <authorList>
            <person name="Fan W."/>
            <person name="Wang S."/>
            <person name="Wang H."/>
            <person name="Wang A."/>
            <person name="Jiang F."/>
            <person name="Liu H."/>
            <person name="Zhao H."/>
            <person name="Xu D."/>
            <person name="Zhang Y."/>
        </authorList>
    </citation>
    <scope>NUCLEOTIDE SEQUENCE [LARGE SCALE GENOMIC DNA]</scope>
    <source>
        <strain evidence="2">cv. Yunnan</strain>
        <tissue evidence="1">Leaves</tissue>
    </source>
</reference>